<accession>A0A1W2FYI8</accession>
<organism evidence="1 2">
    <name type="scientific">Kibdelosporangium aridum</name>
    <dbReference type="NCBI Taxonomy" id="2030"/>
    <lineage>
        <taxon>Bacteria</taxon>
        <taxon>Bacillati</taxon>
        <taxon>Actinomycetota</taxon>
        <taxon>Actinomycetes</taxon>
        <taxon>Pseudonocardiales</taxon>
        <taxon>Pseudonocardiaceae</taxon>
        <taxon>Kibdelosporangium</taxon>
    </lineage>
</organism>
<dbReference type="AlphaFoldDB" id="A0A1W2FYI8"/>
<reference evidence="1 2" key="1">
    <citation type="submission" date="2017-04" db="EMBL/GenBank/DDBJ databases">
        <authorList>
            <person name="Afonso C.L."/>
            <person name="Miller P.J."/>
            <person name="Scott M.A."/>
            <person name="Spackman E."/>
            <person name="Goraichik I."/>
            <person name="Dimitrov K.M."/>
            <person name="Suarez D.L."/>
            <person name="Swayne D.E."/>
        </authorList>
    </citation>
    <scope>NUCLEOTIDE SEQUENCE [LARGE SCALE GENOMIC DNA]</scope>
    <source>
        <strain evidence="1 2">DSM 43828</strain>
    </source>
</reference>
<dbReference type="Proteomes" id="UP000192674">
    <property type="component" value="Unassembled WGS sequence"/>
</dbReference>
<evidence type="ECO:0000313" key="2">
    <source>
        <dbReference type="Proteomes" id="UP000192674"/>
    </source>
</evidence>
<gene>
    <name evidence="1" type="ORF">SAMN05661093_10548</name>
</gene>
<dbReference type="PANTHER" id="PTHR42767">
    <property type="entry name" value="ENDO-BETA-1,6-GALACTANASE"/>
    <property type="match status" value="1"/>
</dbReference>
<dbReference type="PANTHER" id="PTHR42767:SF1">
    <property type="entry name" value="ENDO-BETA-1,6-GALACTANASE-LIKE DOMAIN-CONTAINING PROTEIN"/>
    <property type="match status" value="1"/>
</dbReference>
<dbReference type="Gene3D" id="2.60.40.1180">
    <property type="entry name" value="Golgi alpha-mannosidase II"/>
    <property type="match status" value="1"/>
</dbReference>
<dbReference type="SUPFAM" id="SSF51011">
    <property type="entry name" value="Glycosyl hydrolase domain"/>
    <property type="match status" value="1"/>
</dbReference>
<protein>
    <submittedName>
        <fullName evidence="1">Uncharacterized protein</fullName>
    </submittedName>
</protein>
<dbReference type="InterPro" id="IPR013780">
    <property type="entry name" value="Glyco_hydro_b"/>
</dbReference>
<evidence type="ECO:0000313" key="1">
    <source>
        <dbReference type="EMBL" id="SMD26961.1"/>
    </source>
</evidence>
<proteinExistence type="predicted"/>
<dbReference type="InterPro" id="IPR039743">
    <property type="entry name" value="6GAL/EXGAL"/>
</dbReference>
<name>A0A1W2FYI8_KIBAR</name>
<dbReference type="GO" id="GO:0004553">
    <property type="term" value="F:hydrolase activity, hydrolyzing O-glycosyl compounds"/>
    <property type="evidence" value="ECO:0007669"/>
    <property type="project" value="InterPro"/>
</dbReference>
<keyword evidence="2" id="KW-1185">Reference proteome</keyword>
<dbReference type="EMBL" id="FWXV01000018">
    <property type="protein sequence ID" value="SMD26961.1"/>
    <property type="molecule type" value="Genomic_DNA"/>
</dbReference>
<sequence length="212" mass="22976">MPRLAYWQPRQWFGHSTSKWTVVRVSATSGWVLCRRAALAGRRRSGRPVIGCPIRANTKFNTVRNFTHHIRPGDRFVAVNDPSSVAAVKKHGIGATVVHVNNTTAARSVTVDLSRFGVVTSQASVTPVVTSASGALVRGAPVGVTGRSATLTVPAKSVTTFLVDGVSDVRQRGHWPTVGRCRTVHRGWREGFDMDSHLGAEPTVGRDLEGRY</sequence>